<dbReference type="EMBL" id="JAENBO010000001">
    <property type="protein sequence ID" value="MBJ8325520.1"/>
    <property type="molecule type" value="Genomic_DNA"/>
</dbReference>
<keyword evidence="4" id="KW-1185">Reference proteome</keyword>
<evidence type="ECO:0000256" key="1">
    <source>
        <dbReference type="SAM" id="MobiDB-lite"/>
    </source>
</evidence>
<feature type="chain" id="PRO_5046384552" description="Lipoprotein" evidence="2">
    <location>
        <begin position="19"/>
        <end position="212"/>
    </location>
</feature>
<evidence type="ECO:0008006" key="5">
    <source>
        <dbReference type="Google" id="ProtNLM"/>
    </source>
</evidence>
<proteinExistence type="predicted"/>
<organism evidence="3 4">
    <name type="scientific">Streptococcus pacificus</name>
    <dbReference type="NCBI Taxonomy" id="2740577"/>
    <lineage>
        <taxon>Bacteria</taxon>
        <taxon>Bacillati</taxon>
        <taxon>Bacillota</taxon>
        <taxon>Bacilli</taxon>
        <taxon>Lactobacillales</taxon>
        <taxon>Streptococcaceae</taxon>
        <taxon>Streptococcus</taxon>
    </lineage>
</organism>
<accession>A0ABS0ZHP8</accession>
<evidence type="ECO:0000313" key="3">
    <source>
        <dbReference type="EMBL" id="MBJ8325520.1"/>
    </source>
</evidence>
<feature type="compositionally biased region" description="Basic and acidic residues" evidence="1">
    <location>
        <begin position="36"/>
        <end position="49"/>
    </location>
</feature>
<feature type="region of interest" description="Disordered" evidence="1">
    <location>
        <begin position="25"/>
        <end position="66"/>
    </location>
</feature>
<comment type="caution">
    <text evidence="3">The sequence shown here is derived from an EMBL/GenBank/DDBJ whole genome shotgun (WGS) entry which is preliminary data.</text>
</comment>
<keyword evidence="2" id="KW-0732">Signal</keyword>
<gene>
    <name evidence="3" type="ORF">JHK62_02340</name>
</gene>
<dbReference type="PROSITE" id="PS51257">
    <property type="entry name" value="PROKAR_LIPOPROTEIN"/>
    <property type="match status" value="1"/>
</dbReference>
<evidence type="ECO:0000256" key="2">
    <source>
        <dbReference type="SAM" id="SignalP"/>
    </source>
</evidence>
<reference evidence="3 4" key="1">
    <citation type="journal article" date="2021" name="Int. J. Syst. Evol. Microbiol.">
        <title>Streptococcus vicugnae sp. nov., isolated from faeces of alpacas (Vicugna pacos) and cattle (Bos taurus), Streptococcus zalophi sp. nov., and Streptococcus pacificus sp. nov., isolated from respiratory tract of California sea lions (Zalophus californianus).</title>
        <authorList>
            <person name="Volokhov D.V."/>
            <person name="Zagorodnyaya T.A."/>
            <person name="Shen Z."/>
            <person name="Blom J."/>
            <person name="Furtak V.A."/>
            <person name="Eisenberg T."/>
            <person name="Fan P."/>
            <person name="Jeong K.C."/>
            <person name="Gao Y."/>
            <person name="Zhang S."/>
            <person name="Amselle M."/>
        </authorList>
    </citation>
    <scope>NUCLEOTIDE SEQUENCE [LARGE SCALE GENOMIC DNA]</scope>
    <source>
        <strain evidence="3 4">CSL7591</strain>
    </source>
</reference>
<name>A0ABS0ZHP8_9STRE</name>
<evidence type="ECO:0000313" key="4">
    <source>
        <dbReference type="Proteomes" id="UP000653045"/>
    </source>
</evidence>
<dbReference type="Proteomes" id="UP000653045">
    <property type="component" value="Unassembled WGS sequence"/>
</dbReference>
<feature type="signal peptide" evidence="2">
    <location>
        <begin position="1"/>
        <end position="18"/>
    </location>
</feature>
<sequence length="212" mass="24047">MKKLFLTSIVAVSLFAFVGCSNNTNSSQSNVPEKTTTTKKEQLEKKETTEEVNENSENLQKQNLDSTKRVGDDRVGYYDIPEDFISFTDIGRPDSTDVQYSDSTGENIISFNVVNPSDLPEGDEERDNLKIVAIYMASLLQDTENFEDFKINHFGNFGNELYQIVAFYSTGLRYSGQVFEDNGMIYIFTVEGSEEFVNKHWSPILKSFSPTK</sequence>
<protein>
    <recommendedName>
        <fullName evidence="5">Lipoprotein</fullName>
    </recommendedName>
</protein>
<dbReference type="RefSeq" id="WP_199575068.1">
    <property type="nucleotide sequence ID" value="NZ_JAENBO010000001.1"/>
</dbReference>